<evidence type="ECO:0000313" key="4">
    <source>
        <dbReference type="EMBL" id="QTD49805.1"/>
    </source>
</evidence>
<dbReference type="KEGG" id="scor:J3U87_29835"/>
<dbReference type="PROSITE" id="PS50215">
    <property type="entry name" value="ADAM_MEPRO"/>
    <property type="match status" value="1"/>
</dbReference>
<dbReference type="AlphaFoldDB" id="A0A8A4TTD8"/>
<sequence length="1142" mass="124541">MNAPIERSEPLVFSYSRQPTAHKRSHLTLPAFPTPQGVHDLRLKPFRVWKKDAVIEVFHHTGKRRSAAPQHRFFWGETPEGQLVFLARRPGGTYQGFIRSAKGFMGVQWRNGRLSYGKASARPFECRSGALAGPAIDGAAKSAAAVKTDDQGTAVIDLALETDTDLFQRFGSEETMTAAVAESVAAISAIYQRDFNAELRIVYLAAYPQEDPWEYSGIEEVQAHWNDPANGKSDIQRTLTHLFSAQGSYGVGFIDVLCNTTWGYGRSSFYGSFFEDPNDTSDIFLVAHELGHNHGSPHTHDYLPPIDRCPTFTGELPEEGGTIMSYCFMQTAGVEILEFHERVRDHVRGRIAARSCIPRRQAPIAFADPAFKQALVADYDDNGDGEIDITEAEAITELDVSGRNITDLTGLRYLVNLTTLDAADNEISSIPEWFSAKLHTLDLRDNPLAASNCGRLASLQARAWTALTLEPVKEGGDLTCAEQFIFFEDNILHMAVLESADADQNGDLDMLEAARITSLDLSGRAISDLTGIDRLPNLTVLDAAENNLTRLPAMPPRLMRLSLEKNQLTDIQAIEALRHLGSLNVAENRLTALPRINHLLYLEHLDASGNRLTSVPDLVGEGLGLTSLNLSGNLLSELPELPKLVFNLNLSDNMLTRIPDIGPLNYTHAQSVDISHNQLDEHNCTLIATLLERDMAFFQFLPQRPGFDLDCHQAARLPAQVRSLPWVVYNDRFQSTITVWNASEEPQRVVLRAAGDGGDVLNGLDLDAREQRTLSAGDLFPGSDRYSLHLHAYTVDVHLSAQTANVAGPSAGAVGAVNGSSFSAMTNKIAFTGLAGTAVAVVTVANATDDAQTPVSLELRGPDGRMVGERTVTLTGARPHPVVIPATFPEAMGMDTLSLIARAPEYARICGSHFRFEGWAELAMTTAQPYFSSPWLYVAPLGADRAGSEIHLFNAENRNAAFEITAFSTQGGEPRVMERAVVAKGSTVIRPDVDFPMEGPITLVVQGGGACFGSLLVRDARGSGGHSPAMLALPNGFDTGPFAQFIDLGEAENTVLHFAPLYPENPFELTLELFAADGSSLEVKTLPMEGNGAGEWKLSELFETEDLTGAILLLDTPDTRFSTYLRKYGENGRSSLRGPQFP</sequence>
<accession>A0A8A4TTD8</accession>
<dbReference type="PROSITE" id="PS51450">
    <property type="entry name" value="LRR"/>
    <property type="match status" value="4"/>
</dbReference>
<dbReference type="SMART" id="SM00364">
    <property type="entry name" value="LRR_BAC"/>
    <property type="match status" value="7"/>
</dbReference>
<evidence type="ECO:0000256" key="1">
    <source>
        <dbReference type="ARBA" id="ARBA00022614"/>
    </source>
</evidence>
<dbReference type="Proteomes" id="UP000663929">
    <property type="component" value="Chromosome"/>
</dbReference>
<dbReference type="Gene3D" id="3.80.10.10">
    <property type="entry name" value="Ribonuclease Inhibitor"/>
    <property type="match status" value="2"/>
</dbReference>
<protein>
    <recommendedName>
        <fullName evidence="3">Peptidase M12B domain-containing protein</fullName>
    </recommendedName>
</protein>
<dbReference type="InterPro" id="IPR032675">
    <property type="entry name" value="LRR_dom_sf"/>
</dbReference>
<evidence type="ECO:0000259" key="3">
    <source>
        <dbReference type="PROSITE" id="PS50215"/>
    </source>
</evidence>
<keyword evidence="5" id="KW-1185">Reference proteome</keyword>
<dbReference type="GO" id="GO:0004222">
    <property type="term" value="F:metalloendopeptidase activity"/>
    <property type="evidence" value="ECO:0007669"/>
    <property type="project" value="InterPro"/>
</dbReference>
<gene>
    <name evidence="4" type="ORF">J3U87_29835</name>
</gene>
<dbReference type="InterPro" id="IPR050836">
    <property type="entry name" value="SDS22/Internalin_LRR"/>
</dbReference>
<dbReference type="EMBL" id="CP071793">
    <property type="protein sequence ID" value="QTD49805.1"/>
    <property type="molecule type" value="Genomic_DNA"/>
</dbReference>
<dbReference type="RefSeq" id="WP_237379435.1">
    <property type="nucleotide sequence ID" value="NZ_CP071793.1"/>
</dbReference>
<reference evidence="4" key="1">
    <citation type="submission" date="2021-03" db="EMBL/GenBank/DDBJ databases">
        <title>Acanthopleuribacteraceae sp. M133.</title>
        <authorList>
            <person name="Wang G."/>
        </authorList>
    </citation>
    <scope>NUCLEOTIDE SEQUENCE</scope>
    <source>
        <strain evidence="4">M133</strain>
    </source>
</reference>
<proteinExistence type="predicted"/>
<feature type="domain" description="Peptidase M12B" evidence="3">
    <location>
        <begin position="154"/>
        <end position="332"/>
    </location>
</feature>
<dbReference type="InterPro" id="IPR001611">
    <property type="entry name" value="Leu-rich_rpt"/>
</dbReference>
<evidence type="ECO:0000256" key="2">
    <source>
        <dbReference type="ARBA" id="ARBA00022737"/>
    </source>
</evidence>
<dbReference type="PANTHER" id="PTHR46652">
    <property type="entry name" value="LEUCINE-RICH REPEAT AND IQ DOMAIN-CONTAINING PROTEIN 1-RELATED"/>
    <property type="match status" value="1"/>
</dbReference>
<organism evidence="4 5">
    <name type="scientific">Sulfidibacter corallicola</name>
    <dbReference type="NCBI Taxonomy" id="2818388"/>
    <lineage>
        <taxon>Bacteria</taxon>
        <taxon>Pseudomonadati</taxon>
        <taxon>Acidobacteriota</taxon>
        <taxon>Holophagae</taxon>
        <taxon>Acanthopleuribacterales</taxon>
        <taxon>Acanthopleuribacteraceae</taxon>
        <taxon>Sulfidibacter</taxon>
    </lineage>
</organism>
<name>A0A8A4TTD8_SULCO</name>
<keyword evidence="1" id="KW-0433">Leucine-rich repeat</keyword>
<dbReference type="GO" id="GO:0006508">
    <property type="term" value="P:proteolysis"/>
    <property type="evidence" value="ECO:0007669"/>
    <property type="project" value="InterPro"/>
</dbReference>
<dbReference type="PANTHER" id="PTHR46652:SF3">
    <property type="entry name" value="LEUCINE-RICH REPEAT-CONTAINING PROTEIN 9"/>
    <property type="match status" value="1"/>
</dbReference>
<dbReference type="Gene3D" id="3.40.390.10">
    <property type="entry name" value="Collagenase (Catalytic Domain)"/>
    <property type="match status" value="1"/>
</dbReference>
<dbReference type="InterPro" id="IPR024079">
    <property type="entry name" value="MetalloPept_cat_dom_sf"/>
</dbReference>
<dbReference type="InterPro" id="IPR001590">
    <property type="entry name" value="Peptidase_M12B"/>
</dbReference>
<evidence type="ECO:0000313" key="5">
    <source>
        <dbReference type="Proteomes" id="UP000663929"/>
    </source>
</evidence>
<keyword evidence="2" id="KW-0677">Repeat</keyword>
<dbReference type="Pfam" id="PF13688">
    <property type="entry name" value="Reprolysin_5"/>
    <property type="match status" value="1"/>
</dbReference>
<dbReference type="SUPFAM" id="SSF55486">
    <property type="entry name" value="Metalloproteases ('zincins'), catalytic domain"/>
    <property type="match status" value="1"/>
</dbReference>
<dbReference type="SMART" id="SM00369">
    <property type="entry name" value="LRR_TYP"/>
    <property type="match status" value="5"/>
</dbReference>
<dbReference type="InterPro" id="IPR003591">
    <property type="entry name" value="Leu-rich_rpt_typical-subtyp"/>
</dbReference>
<dbReference type="SUPFAM" id="SSF52058">
    <property type="entry name" value="L domain-like"/>
    <property type="match status" value="1"/>
</dbReference>